<feature type="domain" description="ABC transmembrane type-1" evidence="10">
    <location>
        <begin position="252"/>
        <end position="534"/>
    </location>
</feature>
<feature type="transmembrane region" description="Helical" evidence="8">
    <location>
        <begin position="1071"/>
        <end position="1094"/>
    </location>
</feature>
<dbReference type="GO" id="GO:0140359">
    <property type="term" value="F:ABC-type transporter activity"/>
    <property type="evidence" value="ECO:0007669"/>
    <property type="project" value="InterPro"/>
</dbReference>
<evidence type="ECO:0000256" key="7">
    <source>
        <dbReference type="ARBA" id="ARBA00023136"/>
    </source>
</evidence>
<dbReference type="PANTHER" id="PTHR24223">
    <property type="entry name" value="ATP-BINDING CASSETTE SUB-FAMILY C"/>
    <property type="match status" value="1"/>
</dbReference>
<dbReference type="InterPro" id="IPR036640">
    <property type="entry name" value="ABC1_TM_sf"/>
</dbReference>
<keyword evidence="6 8" id="KW-1133">Transmembrane helix</keyword>
<name>A0A420Y9U0_9PEZI</name>
<feature type="domain" description="ABC transporter" evidence="9">
    <location>
        <begin position="565"/>
        <end position="802"/>
    </location>
</feature>
<reference evidence="11 12" key="1">
    <citation type="submission" date="2018-08" db="EMBL/GenBank/DDBJ databases">
        <title>Draft genome of the lignicolous fungus Coniochaeta pulveracea.</title>
        <authorList>
            <person name="Borstlap C.J."/>
            <person name="De Witt R.N."/>
            <person name="Botha A."/>
            <person name="Volschenk H."/>
        </authorList>
    </citation>
    <scope>NUCLEOTIDE SEQUENCE [LARGE SCALE GENOMIC DNA]</scope>
    <source>
        <strain evidence="11 12">CAB683</strain>
    </source>
</reference>
<evidence type="ECO:0000256" key="1">
    <source>
        <dbReference type="ARBA" id="ARBA00004141"/>
    </source>
</evidence>
<dbReference type="SUPFAM" id="SSF52540">
    <property type="entry name" value="P-loop containing nucleoside triphosphate hydrolases"/>
    <property type="match status" value="2"/>
</dbReference>
<feature type="domain" description="ABC transmembrane type-1" evidence="10">
    <location>
        <begin position="853"/>
        <end position="1128"/>
    </location>
</feature>
<dbReference type="InterPro" id="IPR011527">
    <property type="entry name" value="ABC1_TM_dom"/>
</dbReference>
<dbReference type="Gene3D" id="1.20.1560.10">
    <property type="entry name" value="ABC transporter type 1, transmembrane domain"/>
    <property type="match status" value="2"/>
</dbReference>
<dbReference type="InterPro" id="IPR003439">
    <property type="entry name" value="ABC_transporter-like_ATP-bd"/>
</dbReference>
<dbReference type="InterPro" id="IPR044726">
    <property type="entry name" value="ABCC_6TM_D2"/>
</dbReference>
<organism evidence="11 12">
    <name type="scientific">Coniochaeta pulveracea</name>
    <dbReference type="NCBI Taxonomy" id="177199"/>
    <lineage>
        <taxon>Eukaryota</taxon>
        <taxon>Fungi</taxon>
        <taxon>Dikarya</taxon>
        <taxon>Ascomycota</taxon>
        <taxon>Pezizomycotina</taxon>
        <taxon>Sordariomycetes</taxon>
        <taxon>Sordariomycetidae</taxon>
        <taxon>Coniochaetales</taxon>
        <taxon>Coniochaetaceae</taxon>
        <taxon>Coniochaeta</taxon>
    </lineage>
</organism>
<feature type="transmembrane region" description="Helical" evidence="8">
    <location>
        <begin position="885"/>
        <end position="914"/>
    </location>
</feature>
<keyword evidence="5" id="KW-0067">ATP-binding</keyword>
<feature type="transmembrane region" description="Helical" evidence="8">
    <location>
        <begin position="52"/>
        <end position="72"/>
    </location>
</feature>
<dbReference type="GO" id="GO:0016887">
    <property type="term" value="F:ATP hydrolysis activity"/>
    <property type="evidence" value="ECO:0007669"/>
    <property type="project" value="InterPro"/>
</dbReference>
<dbReference type="PROSITE" id="PS50893">
    <property type="entry name" value="ABC_TRANSPORTER_2"/>
    <property type="match status" value="2"/>
</dbReference>
<feature type="transmembrane region" description="Helical" evidence="8">
    <location>
        <begin position="20"/>
        <end position="40"/>
    </location>
</feature>
<dbReference type="InterPro" id="IPR017871">
    <property type="entry name" value="ABC_transporter-like_CS"/>
</dbReference>
<dbReference type="PROSITE" id="PS00211">
    <property type="entry name" value="ABC_TRANSPORTER_1"/>
    <property type="match status" value="2"/>
</dbReference>
<dbReference type="InterPro" id="IPR003593">
    <property type="entry name" value="AAA+_ATPase"/>
</dbReference>
<dbReference type="STRING" id="177199.A0A420Y9U0"/>
<keyword evidence="2" id="KW-0813">Transport</keyword>
<feature type="transmembrane region" description="Helical" evidence="8">
    <location>
        <begin position="979"/>
        <end position="1002"/>
    </location>
</feature>
<evidence type="ECO:0008006" key="13">
    <source>
        <dbReference type="Google" id="ProtNLM"/>
    </source>
</evidence>
<protein>
    <recommendedName>
        <fullName evidence="13">ABC transporter domain-containing protein</fullName>
    </recommendedName>
</protein>
<dbReference type="Pfam" id="PF00664">
    <property type="entry name" value="ABC_membrane"/>
    <property type="match status" value="2"/>
</dbReference>
<comment type="subcellular location">
    <subcellularLocation>
        <location evidence="1">Membrane</location>
        <topology evidence="1">Multi-pass membrane protein</topology>
    </subcellularLocation>
</comment>
<dbReference type="Gene3D" id="3.40.50.300">
    <property type="entry name" value="P-loop containing nucleotide triphosphate hydrolases"/>
    <property type="match status" value="2"/>
</dbReference>
<dbReference type="CDD" id="cd18580">
    <property type="entry name" value="ABC_6TM_ABCC_D2"/>
    <property type="match status" value="1"/>
</dbReference>
<feature type="transmembrane region" description="Helical" evidence="8">
    <location>
        <begin position="290"/>
        <end position="311"/>
    </location>
</feature>
<dbReference type="CDD" id="cd18579">
    <property type="entry name" value="ABC_6TM_ABCC_D1"/>
    <property type="match status" value="1"/>
</dbReference>
<evidence type="ECO:0000256" key="6">
    <source>
        <dbReference type="ARBA" id="ARBA00022989"/>
    </source>
</evidence>
<dbReference type="InterPro" id="IPR050173">
    <property type="entry name" value="ABC_transporter_C-like"/>
</dbReference>
<feature type="transmembrane region" description="Helical" evidence="8">
    <location>
        <begin position="507"/>
        <end position="529"/>
    </location>
</feature>
<sequence length="1433" mass="157614">MRIIAKYHCIMEAAVFLPRLSAAASCLFIAALPFTLWRYQGQCIKVKHGYHGVVKVLIASLFAIGNIALLVTACLRPGLDADSLASFLASAIAGSGVIWLSQVELRRSCRPSTTITLYLLALVVCDVLWVTAPIRPPLTEGIRYLVSTRVCLAAILLVSECQGKGSILIEPYCNLPPEEKSGILGRTFFWWINPILAKGYRGWLDDTVIPRLKRALSSEYLRHTIVETWTKSEKDPLILFLLRCLLTPFASVILSRLCVVLFRCGQPILISRAIRYVQRPLTKDDDRLEGYWLIITAIVIYVGLAISTATYQHGLNQLRIMVRGSLTSLIHERSLHRRRGAYDDAITVGLVSTDVSALENVSNMFHETWGNFAEVVVGTYLLSQQVGWLWGLPLFLVFLASRTSQYVAKNLKARQSAWNAATQRRLAVTSAVLGSMRDVKMLGMQEAAEEHILQLRREEMERAETVRWMMVVYNASANALGMFAPVLTIIIYAVLAASRGSRLDTETAFTTVAILAMVTHPANMMMTIVPRAIAAYASFERIQAYLPGDDGDPRPSAAENDTVGLPIVSVEKLCISKDQAGEGETILEDVTFRLEKASVTVCSGPVGGGKSVLARVILGELTPSAGSVTVDTHRIGYCSQTPWLPSKTVKEVIVGRPAQIVNEAWYARVIQACCLDEDINSLPNGHNTVVGSLGTNLSGGQRQRVALARAVYQRCRLLILDDTFSALDGKTEQQVISNLLSPEAPYGLLRELGTTVFWITNSEQYFHLADNVIVLDKTILEQGPWDKLAKKANISKLIFHDSEMHRTADQEHQSATTTKTVAQPKVLDDPRRRTGDTSLYAYYFHASGMLNIVFMITCTALYSFFNTVPHYWLSIWTSSTPSSSTLFYILIYTLLTLAGYISTNGIAYSSGLLIAPTSGLTLHKRLLHTILSAPLSYFSQGTSVALNRFSEDIQLVDKQLASATHTLFVQVFKLLAQTFLLVGVQPVLALTLPFCSLVVYAIQKIYLRTSRRLRLLEIESRSAVSASLLETVQGVETIRAFNWQSAVAEENMAALDGSQRPLYLLLCLQRWLNIVLDSMVAAIAVGLVGVSVVWKGTTTGGTVGVGLNVILVANSTLLKLVESWTNLEISLGAVARLRTVEVEVPREEAAGETGVVVAREDWPTRGRVALENVTGAYSADAVAFRHVFLTVEPGQVALLCGRTGSGKSSLLLSLLRLIDTPYGITTVDGVDTSKVSRSVLRQRCFITVTQDPFFLPDATLRFNLDHSAALADGAILEVIEKTGLLAHFNSSSPGDLTKPAQEGHAILDKPLSSLPVLSGGQAQLLAMARAIVQLKALNEPRNYKDRHSPVKPIILLDEITSSLDAATEEKVYELVQEEFVEKGHTVIMVTHRVGSYARRLRRGQDKVVWMKDGEIEKIEEAAILQARIDDLQS</sequence>
<evidence type="ECO:0000259" key="9">
    <source>
        <dbReference type="PROSITE" id="PS50893"/>
    </source>
</evidence>
<feature type="transmembrane region" description="Helical" evidence="8">
    <location>
        <begin position="840"/>
        <end position="865"/>
    </location>
</feature>
<keyword evidence="12" id="KW-1185">Reference proteome</keyword>
<dbReference type="SUPFAM" id="SSF90123">
    <property type="entry name" value="ABC transporter transmembrane region"/>
    <property type="match status" value="2"/>
</dbReference>
<dbReference type="PANTHER" id="PTHR24223:SF345">
    <property type="entry name" value="ABC MULTIDRUG TRANSPORTER (EUROFUNG)"/>
    <property type="match status" value="1"/>
</dbReference>
<gene>
    <name evidence="11" type="ORF">DL546_007632</name>
</gene>
<keyword evidence="4" id="KW-0547">Nucleotide-binding</keyword>
<evidence type="ECO:0000256" key="5">
    <source>
        <dbReference type="ARBA" id="ARBA00022840"/>
    </source>
</evidence>
<dbReference type="PROSITE" id="PS50929">
    <property type="entry name" value="ABC_TM1F"/>
    <property type="match status" value="2"/>
</dbReference>
<comment type="caution">
    <text evidence="11">The sequence shown here is derived from an EMBL/GenBank/DDBJ whole genome shotgun (WGS) entry which is preliminary data.</text>
</comment>
<dbReference type="InterPro" id="IPR027417">
    <property type="entry name" value="P-loop_NTPase"/>
</dbReference>
<dbReference type="Proteomes" id="UP000275385">
    <property type="component" value="Unassembled WGS sequence"/>
</dbReference>
<feature type="domain" description="ABC transporter" evidence="9">
    <location>
        <begin position="1168"/>
        <end position="1431"/>
    </location>
</feature>
<evidence type="ECO:0000256" key="4">
    <source>
        <dbReference type="ARBA" id="ARBA00022741"/>
    </source>
</evidence>
<accession>A0A420Y9U0</accession>
<dbReference type="SMART" id="SM00382">
    <property type="entry name" value="AAA"/>
    <property type="match status" value="2"/>
</dbReference>
<evidence type="ECO:0000313" key="11">
    <source>
        <dbReference type="EMBL" id="RKU44641.1"/>
    </source>
</evidence>
<dbReference type="InterPro" id="IPR044746">
    <property type="entry name" value="ABCC_6TM_D1"/>
</dbReference>
<feature type="transmembrane region" description="Helical" evidence="8">
    <location>
        <begin position="84"/>
        <end position="103"/>
    </location>
</feature>
<feature type="transmembrane region" description="Helical" evidence="8">
    <location>
        <begin position="471"/>
        <end position="495"/>
    </location>
</feature>
<evidence type="ECO:0000259" key="10">
    <source>
        <dbReference type="PROSITE" id="PS50929"/>
    </source>
</evidence>
<evidence type="ECO:0000256" key="3">
    <source>
        <dbReference type="ARBA" id="ARBA00022692"/>
    </source>
</evidence>
<keyword evidence="7 8" id="KW-0472">Membrane</keyword>
<dbReference type="GO" id="GO:0005524">
    <property type="term" value="F:ATP binding"/>
    <property type="evidence" value="ECO:0007669"/>
    <property type="project" value="UniProtKB-KW"/>
</dbReference>
<evidence type="ECO:0000313" key="12">
    <source>
        <dbReference type="Proteomes" id="UP000275385"/>
    </source>
</evidence>
<feature type="transmembrane region" description="Helical" evidence="8">
    <location>
        <begin position="115"/>
        <end position="135"/>
    </location>
</feature>
<keyword evidence="3 8" id="KW-0812">Transmembrane</keyword>
<dbReference type="GO" id="GO:0016020">
    <property type="term" value="C:membrane"/>
    <property type="evidence" value="ECO:0007669"/>
    <property type="project" value="UniProtKB-SubCell"/>
</dbReference>
<dbReference type="EMBL" id="QVQW01000029">
    <property type="protein sequence ID" value="RKU44641.1"/>
    <property type="molecule type" value="Genomic_DNA"/>
</dbReference>
<evidence type="ECO:0000256" key="2">
    <source>
        <dbReference type="ARBA" id="ARBA00022448"/>
    </source>
</evidence>
<dbReference type="Pfam" id="PF00005">
    <property type="entry name" value="ABC_tran"/>
    <property type="match status" value="2"/>
</dbReference>
<feature type="transmembrane region" description="Helical" evidence="8">
    <location>
        <begin position="240"/>
        <end position="262"/>
    </location>
</feature>
<dbReference type="OrthoDB" id="4139357at2759"/>
<proteinExistence type="predicted"/>
<evidence type="ECO:0000256" key="8">
    <source>
        <dbReference type="SAM" id="Phobius"/>
    </source>
</evidence>